<dbReference type="InterPro" id="IPR011009">
    <property type="entry name" value="Kinase-like_dom_sf"/>
</dbReference>
<evidence type="ECO:0000259" key="10">
    <source>
        <dbReference type="PROSITE" id="PS50011"/>
    </source>
</evidence>
<feature type="compositionally biased region" description="Low complexity" evidence="7">
    <location>
        <begin position="583"/>
        <end position="595"/>
    </location>
</feature>
<keyword evidence="8" id="KW-0812">Transmembrane</keyword>
<evidence type="ECO:0000256" key="2">
    <source>
        <dbReference type="ARBA" id="ARBA00022679"/>
    </source>
</evidence>
<feature type="compositionally biased region" description="Polar residues" evidence="7">
    <location>
        <begin position="308"/>
        <end position="321"/>
    </location>
</feature>
<dbReference type="InterPro" id="IPR057597">
    <property type="entry name" value="ALE2_N"/>
</dbReference>
<dbReference type="Gene3D" id="3.30.200.20">
    <property type="entry name" value="Phosphorylase Kinase, domain 1"/>
    <property type="match status" value="1"/>
</dbReference>
<dbReference type="Pfam" id="PF23180">
    <property type="entry name" value="ALE2_N"/>
    <property type="match status" value="1"/>
</dbReference>
<protein>
    <recommendedName>
        <fullName evidence="10">Protein kinase domain-containing protein</fullName>
    </recommendedName>
</protein>
<organism evidence="11 12">
    <name type="scientific">Dendrobium chrysotoxum</name>
    <name type="common">Orchid</name>
    <dbReference type="NCBI Taxonomy" id="161865"/>
    <lineage>
        <taxon>Eukaryota</taxon>
        <taxon>Viridiplantae</taxon>
        <taxon>Streptophyta</taxon>
        <taxon>Embryophyta</taxon>
        <taxon>Tracheophyta</taxon>
        <taxon>Spermatophyta</taxon>
        <taxon>Magnoliopsida</taxon>
        <taxon>Liliopsida</taxon>
        <taxon>Asparagales</taxon>
        <taxon>Orchidaceae</taxon>
        <taxon>Epidendroideae</taxon>
        <taxon>Malaxideae</taxon>
        <taxon>Dendrobiinae</taxon>
        <taxon>Dendrobium</taxon>
    </lineage>
</organism>
<feature type="domain" description="Protein kinase" evidence="10">
    <location>
        <begin position="892"/>
        <end position="1189"/>
    </location>
</feature>
<keyword evidence="2" id="KW-0808">Transferase</keyword>
<feature type="compositionally biased region" description="Pro residues" evidence="7">
    <location>
        <begin position="620"/>
        <end position="633"/>
    </location>
</feature>
<feature type="compositionally biased region" description="Polar residues" evidence="7">
    <location>
        <begin position="336"/>
        <end position="358"/>
    </location>
</feature>
<feature type="compositionally biased region" description="Polar residues" evidence="7">
    <location>
        <begin position="573"/>
        <end position="582"/>
    </location>
</feature>
<feature type="region of interest" description="Disordered" evidence="7">
    <location>
        <begin position="336"/>
        <end position="444"/>
    </location>
</feature>
<evidence type="ECO:0000256" key="4">
    <source>
        <dbReference type="ARBA" id="ARBA00022777"/>
    </source>
</evidence>
<feature type="transmembrane region" description="Helical" evidence="8">
    <location>
        <begin position="662"/>
        <end position="681"/>
    </location>
</feature>
<dbReference type="Gene3D" id="1.10.510.10">
    <property type="entry name" value="Transferase(Phosphotransferase) domain 1"/>
    <property type="match status" value="1"/>
</dbReference>
<keyword evidence="4" id="KW-0418">Kinase</keyword>
<keyword evidence="8" id="KW-0472">Membrane</keyword>
<evidence type="ECO:0000256" key="9">
    <source>
        <dbReference type="SAM" id="SignalP"/>
    </source>
</evidence>
<dbReference type="InterPro" id="IPR000719">
    <property type="entry name" value="Prot_kinase_dom"/>
</dbReference>
<dbReference type="GO" id="GO:0005524">
    <property type="term" value="F:ATP binding"/>
    <property type="evidence" value="ECO:0007669"/>
    <property type="project" value="UniProtKB-UniRule"/>
</dbReference>
<feature type="binding site" evidence="6">
    <location>
        <position position="920"/>
    </location>
    <ligand>
        <name>ATP</name>
        <dbReference type="ChEBI" id="CHEBI:30616"/>
    </ligand>
</feature>
<feature type="compositionally biased region" description="Pro residues" evidence="7">
    <location>
        <begin position="561"/>
        <end position="572"/>
    </location>
</feature>
<dbReference type="PROSITE" id="PS00108">
    <property type="entry name" value="PROTEIN_KINASE_ST"/>
    <property type="match status" value="1"/>
</dbReference>
<evidence type="ECO:0000256" key="5">
    <source>
        <dbReference type="ARBA" id="ARBA00022840"/>
    </source>
</evidence>
<feature type="chain" id="PRO_5043574612" description="Protein kinase domain-containing protein" evidence="9">
    <location>
        <begin position="31"/>
        <end position="1294"/>
    </location>
</feature>
<keyword evidence="1" id="KW-0723">Serine/threonine-protein kinase</keyword>
<evidence type="ECO:0000256" key="6">
    <source>
        <dbReference type="PROSITE-ProRule" id="PRU10141"/>
    </source>
</evidence>
<feature type="region of interest" description="Disordered" evidence="7">
    <location>
        <begin position="529"/>
        <end position="633"/>
    </location>
</feature>
<accession>A0AAV7HL30</accession>
<feature type="compositionally biased region" description="Low complexity" evidence="7">
    <location>
        <begin position="408"/>
        <end position="422"/>
    </location>
</feature>
<dbReference type="CDD" id="cd14066">
    <property type="entry name" value="STKc_IRAK"/>
    <property type="match status" value="1"/>
</dbReference>
<dbReference type="PANTHER" id="PTHR47989">
    <property type="entry name" value="OS01G0750732 PROTEIN"/>
    <property type="match status" value="1"/>
</dbReference>
<feature type="region of interest" description="Disordered" evidence="7">
    <location>
        <begin position="262"/>
        <end position="321"/>
    </location>
</feature>
<sequence length="1294" mass="140503">MGWMEGNLARSVLGVLIFLLVIFESRESVAHPPVISSSNPKFESHIVEEIVPLLQPSASSDRAINVHISPIAASLLPNGQQPYLLRSTVSPAPEIFPPPSMKDIMSASSYPVDSSNSHEQRLVTVPTGSVARFPFVPLSSSKVLTPVNQEISPSVQSVVSSLHLSPFSMSPPTTSQTPHVPHGTGSFFHPPTSLLPNLKAAIPSNHAVATSIPSFPVAHAIEEHNLQSERNLKGYQTPDVYHVTDNNLSSAHDNIPATQIREGGDIGSTSLNGSPFTLQHAPAPSQRKIPFNPQNVQPDSRGIHPSIASPSSAKGFNSLPMSSMVATPTETLSHLSPKNYSHFKGSSSHISLPQNAANTAHAPSNSPPHPPERRKIHRPKPAQAISPTEQKSDRIEGSTVSSPFFLHPPSSQPSALLSAPAQNSKKRENYGPHPNKGKRHVPQPYGSDHVISAPLNSPIEISKNKGGHLVPPANFNGFEINPSAPHAPMLTPKHKRSYAPSPYIGGAMINLAPSPSPVEISNNKTRNYVSPPYVEGPKISPAPLHPPIETSKINRRHHAPSPSPQDPHPPSMQTPTSSNSEISAAPLPSSASPTSYITWQIHPPEPSPSATFGGKSSSPPLQPKRALPPPPPNSDCGPVVCQSPFTNPCAGSPCTCVLPIKVGLRLGVALYIFFPLVSEFAKEIATGVSMKQSHVRIMGANSAIEDPEKTDVLIDLVPLGKSFDNKTVFITFEKFWKKQVSIQPSYFGDYVVLYVSYPGLPPSPPTAYVNGEAYANNNNGRAIHPLAVDLRRKKKILGASVIAIIAMTSLIALVLIIGAAWLLLLRNRDLTGLLPQNFQSSQLPIAKSSGVPMNVGIGPSSTSASLSSSMSTYKGSAKTFTLVDMERTTNRFDDSRVIGEGGFGRVYQGTLEDGRMVAVKVLKRVDRQGEREFLAEVEMLSRLHHRNLVKLIGICTEENVRCLVYELIPNGSVESHLHGKNSKTFWIHISMAVFDVFFPGVDKETAPLDWNARVKIALGAARGLAYLHEDSSPYVIHRDFKSSNILLEHDFTPRVSDFGLARSTLDEGKEHISTRVMGTFGYVDPEYAMTGHLLVKSDVYSYGVVLLELLTGRKPIDMSQPPGQENLVSWTRSLLTNIEGLQTIIDPILSANYPQNSVAKVAAIASMCVQPEVSHRPLMSEVVQALKLVYNESDEYRESVSYSQDDMSVRDVETGISVELSHGTGRERHELDVFYQSSSFAGDASGSFRRYSSSGPLRTGRSRLFWQRVGGLGSGSSSEHGFVRGFWLRRHRWS</sequence>
<evidence type="ECO:0000256" key="7">
    <source>
        <dbReference type="SAM" id="MobiDB-lite"/>
    </source>
</evidence>
<keyword evidence="5 6" id="KW-0067">ATP-binding</keyword>
<dbReference type="InterPro" id="IPR008271">
    <property type="entry name" value="Ser/Thr_kinase_AS"/>
</dbReference>
<gene>
    <name evidence="11" type="ORF">IEQ34_003356</name>
</gene>
<feature type="compositionally biased region" description="Polar residues" evidence="7">
    <location>
        <begin position="267"/>
        <end position="277"/>
    </location>
</feature>
<feature type="compositionally biased region" description="Polar residues" evidence="7">
    <location>
        <begin position="608"/>
        <end position="618"/>
    </location>
</feature>
<feature type="transmembrane region" description="Helical" evidence="8">
    <location>
        <begin position="796"/>
        <end position="824"/>
    </location>
</feature>
<feature type="signal peptide" evidence="9">
    <location>
        <begin position="1"/>
        <end position="30"/>
    </location>
</feature>
<dbReference type="FunFam" id="1.10.510.10:FF:000051">
    <property type="entry name" value="Receptor-like serine/threonine-protein kinase ALE2"/>
    <property type="match status" value="1"/>
</dbReference>
<keyword evidence="8" id="KW-1133">Transmembrane helix</keyword>
<evidence type="ECO:0000256" key="3">
    <source>
        <dbReference type="ARBA" id="ARBA00022741"/>
    </source>
</evidence>
<dbReference type="SUPFAM" id="SSF56112">
    <property type="entry name" value="Protein kinase-like (PK-like)"/>
    <property type="match status" value="1"/>
</dbReference>
<evidence type="ECO:0000313" key="11">
    <source>
        <dbReference type="EMBL" id="KAH0468323.1"/>
    </source>
</evidence>
<keyword evidence="12" id="KW-1185">Reference proteome</keyword>
<keyword evidence="3 6" id="KW-0547">Nucleotide-binding</keyword>
<reference evidence="11 12" key="1">
    <citation type="journal article" date="2021" name="Hortic Res">
        <title>Chromosome-scale assembly of the Dendrobium chrysotoxum genome enhances the understanding of orchid evolution.</title>
        <authorList>
            <person name="Zhang Y."/>
            <person name="Zhang G.Q."/>
            <person name="Zhang D."/>
            <person name="Liu X.D."/>
            <person name="Xu X.Y."/>
            <person name="Sun W.H."/>
            <person name="Yu X."/>
            <person name="Zhu X."/>
            <person name="Wang Z.W."/>
            <person name="Zhao X."/>
            <person name="Zhong W.Y."/>
            <person name="Chen H."/>
            <person name="Yin W.L."/>
            <person name="Huang T."/>
            <person name="Niu S.C."/>
            <person name="Liu Z.J."/>
        </authorList>
    </citation>
    <scope>NUCLEOTIDE SEQUENCE [LARGE SCALE GENOMIC DNA]</scope>
    <source>
        <strain evidence="11">Lindl</strain>
    </source>
</reference>
<dbReference type="InterPro" id="IPR017441">
    <property type="entry name" value="Protein_kinase_ATP_BS"/>
</dbReference>
<dbReference type="PROSITE" id="PS50011">
    <property type="entry name" value="PROTEIN_KINASE_DOM"/>
    <property type="match status" value="1"/>
</dbReference>
<evidence type="ECO:0000313" key="12">
    <source>
        <dbReference type="Proteomes" id="UP000775213"/>
    </source>
</evidence>
<dbReference type="Pfam" id="PF07714">
    <property type="entry name" value="PK_Tyr_Ser-Thr"/>
    <property type="match status" value="1"/>
</dbReference>
<dbReference type="FunFam" id="3.30.200.20:FF:000146">
    <property type="entry name" value="receptor-like serine/threonine-protein kinase ALE2"/>
    <property type="match status" value="1"/>
</dbReference>
<evidence type="ECO:0000256" key="1">
    <source>
        <dbReference type="ARBA" id="ARBA00022527"/>
    </source>
</evidence>
<name>A0AAV7HL30_DENCH</name>
<dbReference type="Proteomes" id="UP000775213">
    <property type="component" value="Unassembled WGS sequence"/>
</dbReference>
<dbReference type="PROSITE" id="PS00107">
    <property type="entry name" value="PROTEIN_KINASE_ATP"/>
    <property type="match status" value="1"/>
</dbReference>
<comment type="caution">
    <text evidence="11">The sequence shown here is derived from an EMBL/GenBank/DDBJ whole genome shotgun (WGS) entry which is preliminary data.</text>
</comment>
<dbReference type="PANTHER" id="PTHR47989:SF45">
    <property type="entry name" value="OS01G0709500 PROTEIN"/>
    <property type="match status" value="1"/>
</dbReference>
<dbReference type="InterPro" id="IPR001245">
    <property type="entry name" value="Ser-Thr/Tyr_kinase_cat_dom"/>
</dbReference>
<proteinExistence type="predicted"/>
<dbReference type="GO" id="GO:0004674">
    <property type="term" value="F:protein serine/threonine kinase activity"/>
    <property type="evidence" value="ECO:0007669"/>
    <property type="project" value="UniProtKB-KW"/>
</dbReference>
<evidence type="ECO:0000256" key="8">
    <source>
        <dbReference type="SAM" id="Phobius"/>
    </source>
</evidence>
<dbReference type="EMBL" id="JAGFBR010000004">
    <property type="protein sequence ID" value="KAH0468323.1"/>
    <property type="molecule type" value="Genomic_DNA"/>
</dbReference>
<keyword evidence="9" id="KW-0732">Signal</keyword>